<dbReference type="EMBL" id="MU003809">
    <property type="protein sequence ID" value="KAF2719613.1"/>
    <property type="molecule type" value="Genomic_DNA"/>
</dbReference>
<evidence type="ECO:0000313" key="3">
    <source>
        <dbReference type="Proteomes" id="UP000799441"/>
    </source>
</evidence>
<protein>
    <submittedName>
        <fullName evidence="2">Uncharacterized protein</fullName>
    </submittedName>
</protein>
<proteinExistence type="predicted"/>
<dbReference type="Proteomes" id="UP000799441">
    <property type="component" value="Unassembled WGS sequence"/>
</dbReference>
<evidence type="ECO:0000256" key="1">
    <source>
        <dbReference type="SAM" id="MobiDB-lite"/>
    </source>
</evidence>
<sequence length="66" mass="7322">MPSTTLCSLLQIIPSLKSCQKNEWSKSRTVSAKAHTVSSRIPGRPPPTLISPARCRRMTDLNCRVN</sequence>
<name>A0A9P4Q2Y8_9PEZI</name>
<keyword evidence="3" id="KW-1185">Reference proteome</keyword>
<organism evidence="2 3">
    <name type="scientific">Polychaeton citri CBS 116435</name>
    <dbReference type="NCBI Taxonomy" id="1314669"/>
    <lineage>
        <taxon>Eukaryota</taxon>
        <taxon>Fungi</taxon>
        <taxon>Dikarya</taxon>
        <taxon>Ascomycota</taxon>
        <taxon>Pezizomycotina</taxon>
        <taxon>Dothideomycetes</taxon>
        <taxon>Dothideomycetidae</taxon>
        <taxon>Capnodiales</taxon>
        <taxon>Capnodiaceae</taxon>
        <taxon>Polychaeton</taxon>
    </lineage>
</organism>
<reference evidence="2" key="1">
    <citation type="journal article" date="2020" name="Stud. Mycol.">
        <title>101 Dothideomycetes genomes: a test case for predicting lifestyles and emergence of pathogens.</title>
        <authorList>
            <person name="Haridas S."/>
            <person name="Albert R."/>
            <person name="Binder M."/>
            <person name="Bloem J."/>
            <person name="Labutti K."/>
            <person name="Salamov A."/>
            <person name="Andreopoulos B."/>
            <person name="Baker S."/>
            <person name="Barry K."/>
            <person name="Bills G."/>
            <person name="Bluhm B."/>
            <person name="Cannon C."/>
            <person name="Castanera R."/>
            <person name="Culley D."/>
            <person name="Daum C."/>
            <person name="Ezra D."/>
            <person name="Gonzalez J."/>
            <person name="Henrissat B."/>
            <person name="Kuo A."/>
            <person name="Liang C."/>
            <person name="Lipzen A."/>
            <person name="Lutzoni F."/>
            <person name="Magnuson J."/>
            <person name="Mondo S."/>
            <person name="Nolan M."/>
            <person name="Ohm R."/>
            <person name="Pangilinan J."/>
            <person name="Park H.-J."/>
            <person name="Ramirez L."/>
            <person name="Alfaro M."/>
            <person name="Sun H."/>
            <person name="Tritt A."/>
            <person name="Yoshinaga Y."/>
            <person name="Zwiers L.-H."/>
            <person name="Turgeon B."/>
            <person name="Goodwin S."/>
            <person name="Spatafora J."/>
            <person name="Crous P."/>
            <person name="Grigoriev I."/>
        </authorList>
    </citation>
    <scope>NUCLEOTIDE SEQUENCE</scope>
    <source>
        <strain evidence="2">CBS 116435</strain>
    </source>
</reference>
<gene>
    <name evidence="2" type="ORF">K431DRAFT_108986</name>
</gene>
<dbReference type="AlphaFoldDB" id="A0A9P4Q2Y8"/>
<comment type="caution">
    <text evidence="2">The sequence shown here is derived from an EMBL/GenBank/DDBJ whole genome shotgun (WGS) entry which is preliminary data.</text>
</comment>
<evidence type="ECO:0000313" key="2">
    <source>
        <dbReference type="EMBL" id="KAF2719613.1"/>
    </source>
</evidence>
<feature type="region of interest" description="Disordered" evidence="1">
    <location>
        <begin position="30"/>
        <end position="52"/>
    </location>
</feature>
<accession>A0A9P4Q2Y8</accession>